<keyword evidence="2" id="KW-0732">Signal</keyword>
<dbReference type="RefSeq" id="WP_111455916.1">
    <property type="nucleotide sequence ID" value="NZ_QFYP01000001.1"/>
</dbReference>
<feature type="chain" id="PRO_5016301533" evidence="2">
    <location>
        <begin position="22"/>
        <end position="193"/>
    </location>
</feature>
<gene>
    <name evidence="3" type="ORF">DJ021_01840</name>
</gene>
<evidence type="ECO:0000256" key="2">
    <source>
        <dbReference type="SAM" id="SignalP"/>
    </source>
</evidence>
<dbReference type="EMBL" id="QFYP01000001">
    <property type="protein sequence ID" value="RAK58623.1"/>
    <property type="molecule type" value="Genomic_DNA"/>
</dbReference>
<protein>
    <submittedName>
        <fullName evidence="3">Uncharacterized protein</fullName>
    </submittedName>
</protein>
<accession>A0A328AUB0</accession>
<dbReference type="OrthoDB" id="9924473at2"/>
<keyword evidence="4" id="KW-1185">Reference proteome</keyword>
<dbReference type="Proteomes" id="UP000249842">
    <property type="component" value="Unassembled WGS sequence"/>
</dbReference>
<feature type="signal peptide" evidence="2">
    <location>
        <begin position="1"/>
        <end position="21"/>
    </location>
</feature>
<comment type="caution">
    <text evidence="3">The sequence shown here is derived from an EMBL/GenBank/DDBJ whole genome shotgun (WGS) entry which is preliminary data.</text>
</comment>
<organism evidence="3 4">
    <name type="scientific">Phenylobacterium hankyongense</name>
    <dbReference type="NCBI Taxonomy" id="1813876"/>
    <lineage>
        <taxon>Bacteria</taxon>
        <taxon>Pseudomonadati</taxon>
        <taxon>Pseudomonadota</taxon>
        <taxon>Alphaproteobacteria</taxon>
        <taxon>Caulobacterales</taxon>
        <taxon>Caulobacteraceae</taxon>
        <taxon>Phenylobacterium</taxon>
    </lineage>
</organism>
<evidence type="ECO:0000313" key="3">
    <source>
        <dbReference type="EMBL" id="RAK58623.1"/>
    </source>
</evidence>
<proteinExistence type="predicted"/>
<name>A0A328AUB0_9CAUL</name>
<evidence type="ECO:0000313" key="4">
    <source>
        <dbReference type="Proteomes" id="UP000249842"/>
    </source>
</evidence>
<feature type="compositionally biased region" description="Pro residues" evidence="1">
    <location>
        <begin position="175"/>
        <end position="193"/>
    </location>
</feature>
<dbReference type="AlphaFoldDB" id="A0A328AUB0"/>
<reference evidence="4" key="1">
    <citation type="submission" date="2018-05" db="EMBL/GenBank/DDBJ databases">
        <authorList>
            <person name="Li X."/>
        </authorList>
    </citation>
    <scope>NUCLEOTIDE SEQUENCE [LARGE SCALE GENOMIC DNA]</scope>
    <source>
        <strain evidence="4">HKS-05</strain>
    </source>
</reference>
<feature type="region of interest" description="Disordered" evidence="1">
    <location>
        <begin position="167"/>
        <end position="193"/>
    </location>
</feature>
<sequence>MDWRALGAVAVALALATSAAAQPAGAGHLSHLLNDTDLLLFAGERVTVKLTPDGRLALVSAVRADPAEALPPKPGRRLAPGTGDPLAQVAEGAISLLMGPQGDATVLKVENGTSKAFDYRAVLLSQVGPTQTGEPVTVCTVLPLLPGYESWAGRHAKAMRLSHFTPRDTNEVVCPQPPSPQSAPSKPTVPPKS</sequence>
<evidence type="ECO:0000256" key="1">
    <source>
        <dbReference type="SAM" id="MobiDB-lite"/>
    </source>
</evidence>